<dbReference type="KEGG" id="sgbi:P3F81_03265"/>
<accession>A0A9Y2ETQ8</accession>
<keyword evidence="3" id="KW-1185">Reference proteome</keyword>
<dbReference type="NCBIfam" id="TIGR02893">
    <property type="entry name" value="spore_yabQ"/>
    <property type="match status" value="1"/>
</dbReference>
<feature type="transmembrane region" description="Helical" evidence="1">
    <location>
        <begin position="64"/>
        <end position="83"/>
    </location>
</feature>
<keyword evidence="1" id="KW-0812">Transmembrane</keyword>
<dbReference type="EMBL" id="CP120678">
    <property type="protein sequence ID" value="WIW71941.1"/>
    <property type="molecule type" value="Genomic_DNA"/>
</dbReference>
<name>A0A9Y2ETQ8_9FIRM</name>
<feature type="transmembrane region" description="Helical" evidence="1">
    <location>
        <begin position="6"/>
        <end position="26"/>
    </location>
</feature>
<reference evidence="2" key="1">
    <citation type="submission" date="2023-03" db="EMBL/GenBank/DDBJ databases">
        <title>Selenobaculum gbiensis gen. nov. sp. nov., a new bacterium isolated from the gut microbiota of IBD patient.</title>
        <authorList>
            <person name="Yeo S."/>
            <person name="Park H."/>
            <person name="Huh C.S."/>
        </authorList>
    </citation>
    <scope>NUCLEOTIDE SEQUENCE</scope>
    <source>
        <strain evidence="2">ICN-92133</strain>
    </source>
</reference>
<dbReference type="InterPro" id="IPR019074">
    <property type="entry name" value="YabQ"/>
</dbReference>
<feature type="transmembrane region" description="Helical" evidence="1">
    <location>
        <begin position="38"/>
        <end position="58"/>
    </location>
</feature>
<sequence length="144" mass="16858">MQVSSFLTALCIGLILGIIFDLFRVIRTTFHLHIIATSILDILYWIIALVIAFTLLIMSNWGEFRFYIFIGITLGGGLYYKFISRYMMQLFFQVVHVGNVFVFYTNKVVNNILIKPILSLTKIFLWLLRKVKKCCNFQKTKDEL</sequence>
<dbReference type="AlphaFoldDB" id="A0A9Y2ETQ8"/>
<protein>
    <submittedName>
        <fullName evidence="2">Spore cortex biosynthesis protein YabQ</fullName>
    </submittedName>
</protein>
<dbReference type="Pfam" id="PF09578">
    <property type="entry name" value="Spore_YabQ"/>
    <property type="match status" value="1"/>
</dbReference>
<evidence type="ECO:0000256" key="1">
    <source>
        <dbReference type="SAM" id="Phobius"/>
    </source>
</evidence>
<dbReference type="Proteomes" id="UP001243623">
    <property type="component" value="Chromosome"/>
</dbReference>
<proteinExistence type="predicted"/>
<keyword evidence="1" id="KW-1133">Transmembrane helix</keyword>
<organism evidence="2 3">
    <name type="scientific">Selenobaculum gibii</name>
    <dbReference type="NCBI Taxonomy" id="3054208"/>
    <lineage>
        <taxon>Bacteria</taxon>
        <taxon>Bacillati</taxon>
        <taxon>Bacillota</taxon>
        <taxon>Negativicutes</taxon>
        <taxon>Selenomonadales</taxon>
        <taxon>Selenomonadaceae</taxon>
        <taxon>Selenobaculum</taxon>
    </lineage>
</organism>
<gene>
    <name evidence="2" type="ORF">P3F81_03265</name>
</gene>
<evidence type="ECO:0000313" key="3">
    <source>
        <dbReference type="Proteomes" id="UP001243623"/>
    </source>
</evidence>
<evidence type="ECO:0000313" key="2">
    <source>
        <dbReference type="EMBL" id="WIW71941.1"/>
    </source>
</evidence>
<keyword evidence="1" id="KW-0472">Membrane</keyword>
<dbReference type="RefSeq" id="WP_309320783.1">
    <property type="nucleotide sequence ID" value="NZ_CP120678.1"/>
</dbReference>